<evidence type="ECO:0000313" key="5">
    <source>
        <dbReference type="Proteomes" id="UP000108473"/>
    </source>
</evidence>
<evidence type="ECO:0000256" key="2">
    <source>
        <dbReference type="ARBA" id="ARBA00022518"/>
    </source>
</evidence>
<dbReference type="Pfam" id="PF02479">
    <property type="entry name" value="Herpes_IE68"/>
    <property type="match status" value="1"/>
</dbReference>
<feature type="compositionally biased region" description="Basic and acidic residues" evidence="3">
    <location>
        <begin position="1"/>
        <end position="12"/>
    </location>
</feature>
<gene>
    <name evidence="4" type="primary">US1</name>
</gene>
<accession>G9CUJ7</accession>
<proteinExistence type="inferred from homology"/>
<dbReference type="InterPro" id="IPR003403">
    <property type="entry name" value="IE68"/>
</dbReference>
<reference evidence="4 5" key="1">
    <citation type="journal article" date="2012" name="Arch. Virol.">
        <title>Comparative full-length sequence analysis of Marek's disease virus vaccine strain 814.</title>
        <authorList>
            <person name="Zhang F."/>
            <person name="Liu C.J."/>
            <person name="Zhang Y.P."/>
            <person name="Li Z.J."/>
            <person name="Liu A.L."/>
            <person name="Yan F.H."/>
            <person name="Cong F."/>
            <person name="Cheng Y."/>
        </authorList>
    </citation>
    <scope>NUCLEOTIDE SEQUENCE [LARGE SCALE GENOMIC DNA]</scope>
    <source>
        <strain evidence="4">814</strain>
    </source>
</reference>
<feature type="region of interest" description="Disordered" evidence="3">
    <location>
        <begin position="1"/>
        <end position="40"/>
    </location>
</feature>
<evidence type="ECO:0000256" key="1">
    <source>
        <dbReference type="ARBA" id="ARBA00007003"/>
    </source>
</evidence>
<comment type="similarity">
    <text evidence="1">Belongs to the herpesviridae ICP22 family.</text>
</comment>
<keyword evidence="2" id="KW-0244">Early protein</keyword>
<organism evidence="4 5">
    <name type="scientific">Gallid herpesvirus 2 strain 814</name>
    <dbReference type="NCBI Taxonomy" id="1123959"/>
    <lineage>
        <taxon>Viruses</taxon>
        <taxon>Duplodnaviria</taxon>
        <taxon>Heunggongvirae</taxon>
        <taxon>Peploviricota</taxon>
        <taxon>Herviviricetes</taxon>
        <taxon>Herpesvirales</taxon>
        <taxon>Orthoherpesviridae</taxon>
        <taxon>Alphaherpesvirinae</taxon>
        <taxon>Mardivirus</taxon>
        <taxon>Mardivirus gallidalpha2</taxon>
        <taxon>Gallid alphaherpesvirus 2</taxon>
    </lineage>
</organism>
<protein>
    <submittedName>
        <fullName evidence="4">US1</fullName>
    </submittedName>
</protein>
<dbReference type="GO" id="GO:0010468">
    <property type="term" value="P:regulation of gene expression"/>
    <property type="evidence" value="ECO:0007669"/>
    <property type="project" value="InterPro"/>
</dbReference>
<name>G9CUJ7_9ALPH</name>
<sequence length="179" mass="20441">MSRDRDRARPDTRLSSSDNESDDEDYQLPHSHPEYGSDSSDQDFELNNVGKFCPLPWKPDVARLCADTNKLFRCFIRCRLNSGPFHDALRRALFDIHMIGRMGYRLKQAEWETIMNLTPRQSLHLRRTLRDADSRSAHPISDIYASDSIFHPIAASSGTISSDCDVKGMNDLSVDSKLH</sequence>
<dbReference type="Proteomes" id="UP000108473">
    <property type="component" value="Segment"/>
</dbReference>
<dbReference type="EMBL" id="JF742597">
    <property type="protein sequence ID" value="AEV55062.1"/>
    <property type="molecule type" value="Genomic_DNA"/>
</dbReference>
<evidence type="ECO:0000313" key="4">
    <source>
        <dbReference type="EMBL" id="AEV55062.1"/>
    </source>
</evidence>
<evidence type="ECO:0000256" key="3">
    <source>
        <dbReference type="SAM" id="MobiDB-lite"/>
    </source>
</evidence>